<keyword evidence="6" id="KW-0808">Transferase</keyword>
<name>A0AAD9NUC0_RIDPI</name>
<dbReference type="GO" id="GO:0005741">
    <property type="term" value="C:mitochondrial outer membrane"/>
    <property type="evidence" value="ECO:0007669"/>
    <property type="project" value="UniProtKB-SubCell"/>
</dbReference>
<sequence length="311" mass="34606">MTVANLLSFDNVVFSQFAFYATVVVIKLFLMAFLTAIYRFSKQVFANPEDVKLAPNSGKLKPILNDPDVERNIPAFLFLGLLYVLVQPTASVALLHFRVFAASRVLHTICYQMALPQPSRGICFVVGLVVCLSMAVQIIMAAQPLRLSQSVFSSPATMTVANLLSFDNVVFSQFAFYATVVVIKLFLMAFLTTFYRVTKKVYANPEDLKIISRSGKLKPILNDVDVERVRRNHLNDLENIPAFLVLGLLYVLVQPAASVALLHFRIFAASRIMHTICYQMALPQPSRGICFVVGLVVCMSMAVQILMVAQP</sequence>
<dbReference type="EC" id="2.5.1.18" evidence="5"/>
<dbReference type="AlphaFoldDB" id="A0AAD9NUC0"/>
<dbReference type="PANTHER" id="PTHR10689">
    <property type="entry name" value="MICROSOMAL GLUTATHIONE S-TRANSFERASE 1"/>
    <property type="match status" value="1"/>
</dbReference>
<feature type="transmembrane region" description="Helical" evidence="17">
    <location>
        <begin position="174"/>
        <end position="195"/>
    </location>
</feature>
<comment type="catalytic activity">
    <reaction evidence="16">
        <text>RX + glutathione = an S-substituted glutathione + a halide anion + H(+)</text>
        <dbReference type="Rhea" id="RHEA:16437"/>
        <dbReference type="ChEBI" id="CHEBI:15378"/>
        <dbReference type="ChEBI" id="CHEBI:16042"/>
        <dbReference type="ChEBI" id="CHEBI:17792"/>
        <dbReference type="ChEBI" id="CHEBI:57925"/>
        <dbReference type="ChEBI" id="CHEBI:90779"/>
        <dbReference type="EC" id="2.5.1.18"/>
    </reaction>
    <physiologicalReaction direction="left-to-right" evidence="16">
        <dbReference type="Rhea" id="RHEA:16438"/>
    </physiologicalReaction>
</comment>
<feature type="transmembrane region" description="Helical" evidence="17">
    <location>
        <begin position="75"/>
        <end position="101"/>
    </location>
</feature>
<evidence type="ECO:0000256" key="9">
    <source>
        <dbReference type="ARBA" id="ARBA00022824"/>
    </source>
</evidence>
<evidence type="ECO:0000256" key="5">
    <source>
        <dbReference type="ARBA" id="ARBA00012452"/>
    </source>
</evidence>
<feature type="transmembrane region" description="Helical" evidence="17">
    <location>
        <begin position="240"/>
        <end position="266"/>
    </location>
</feature>
<keyword evidence="19" id="KW-1185">Reference proteome</keyword>
<dbReference type="PANTHER" id="PTHR10689:SF6">
    <property type="entry name" value="MICROSOMAL GLUTATHIONE S-TRANSFERASE 1"/>
    <property type="match status" value="1"/>
</dbReference>
<evidence type="ECO:0000256" key="15">
    <source>
        <dbReference type="ARBA" id="ARBA00039397"/>
    </source>
</evidence>
<comment type="function">
    <text evidence="1">Conjugation of reduced glutathione to a wide number of exogenous and endogenous hydrophobic electrophiles.</text>
</comment>
<comment type="similarity">
    <text evidence="4">Belongs to the MAPEG family.</text>
</comment>
<dbReference type="FunFam" id="1.20.120.550:FF:000002">
    <property type="entry name" value="Microsomal glutathione S-transferase 1"/>
    <property type="match status" value="2"/>
</dbReference>
<gene>
    <name evidence="18" type="ORF">NP493_323g01003</name>
</gene>
<dbReference type="SUPFAM" id="SSF161084">
    <property type="entry name" value="MAPEG domain-like"/>
    <property type="match status" value="2"/>
</dbReference>
<evidence type="ECO:0000256" key="10">
    <source>
        <dbReference type="ARBA" id="ARBA00022989"/>
    </source>
</evidence>
<protein>
    <recommendedName>
        <fullName evidence="15">Microsomal glutathione S-transferase 1</fullName>
        <ecNumber evidence="5">2.5.1.18</ecNumber>
    </recommendedName>
</protein>
<dbReference type="GO" id="GO:0004364">
    <property type="term" value="F:glutathione transferase activity"/>
    <property type="evidence" value="ECO:0007669"/>
    <property type="project" value="UniProtKB-EC"/>
</dbReference>
<reference evidence="18" key="1">
    <citation type="journal article" date="2023" name="Mol. Biol. Evol.">
        <title>Third-Generation Sequencing Reveals the Adaptive Role of the Epigenome in Three Deep-Sea Polychaetes.</title>
        <authorList>
            <person name="Perez M."/>
            <person name="Aroh O."/>
            <person name="Sun Y."/>
            <person name="Lan Y."/>
            <person name="Juniper S.K."/>
            <person name="Young C.R."/>
            <person name="Angers B."/>
            <person name="Qian P.Y."/>
        </authorList>
    </citation>
    <scope>NUCLEOTIDE SEQUENCE</scope>
    <source>
        <strain evidence="18">R07B-5</strain>
    </source>
</reference>
<dbReference type="EMBL" id="JAODUO010000323">
    <property type="protein sequence ID" value="KAK2183097.1"/>
    <property type="molecule type" value="Genomic_DNA"/>
</dbReference>
<comment type="caution">
    <text evidence="18">The sequence shown here is derived from an EMBL/GenBank/DDBJ whole genome shotgun (WGS) entry which is preliminary data.</text>
</comment>
<evidence type="ECO:0000256" key="3">
    <source>
        <dbReference type="ARBA" id="ARBA00004477"/>
    </source>
</evidence>
<feature type="transmembrane region" description="Helical" evidence="17">
    <location>
        <begin position="122"/>
        <end position="142"/>
    </location>
</feature>
<keyword evidence="10 17" id="KW-1133">Transmembrane helix</keyword>
<evidence type="ECO:0000256" key="1">
    <source>
        <dbReference type="ARBA" id="ARBA00003701"/>
    </source>
</evidence>
<evidence type="ECO:0000256" key="8">
    <source>
        <dbReference type="ARBA" id="ARBA00022787"/>
    </source>
</evidence>
<dbReference type="Pfam" id="PF01124">
    <property type="entry name" value="MAPEG"/>
    <property type="match status" value="2"/>
</dbReference>
<evidence type="ECO:0000256" key="17">
    <source>
        <dbReference type="SAM" id="Phobius"/>
    </source>
</evidence>
<evidence type="ECO:0000256" key="13">
    <source>
        <dbReference type="ARBA" id="ARBA00023136"/>
    </source>
</evidence>
<proteinExistence type="inferred from homology"/>
<dbReference type="Gene3D" id="1.20.120.550">
    <property type="entry name" value="Membrane associated eicosanoid/glutathione metabolism-like domain"/>
    <property type="match status" value="2"/>
</dbReference>
<evidence type="ECO:0000256" key="16">
    <source>
        <dbReference type="ARBA" id="ARBA00049385"/>
    </source>
</evidence>
<accession>A0AAD9NUC0</accession>
<comment type="subunit">
    <text evidence="14">Homotrimer; The trimer binds only one molecule of glutathione.</text>
</comment>
<dbReference type="GO" id="GO:0005789">
    <property type="term" value="C:endoplasmic reticulum membrane"/>
    <property type="evidence" value="ECO:0007669"/>
    <property type="project" value="UniProtKB-SubCell"/>
</dbReference>
<dbReference type="InterPro" id="IPR023352">
    <property type="entry name" value="MAPEG-like_dom_sf"/>
</dbReference>
<keyword evidence="8" id="KW-1000">Mitochondrion outer membrane</keyword>
<keyword evidence="12" id="KW-0496">Mitochondrion</keyword>
<evidence type="ECO:0000256" key="7">
    <source>
        <dbReference type="ARBA" id="ARBA00022692"/>
    </source>
</evidence>
<dbReference type="Proteomes" id="UP001209878">
    <property type="component" value="Unassembled WGS sequence"/>
</dbReference>
<keyword evidence="11" id="KW-0007">Acetylation</keyword>
<comment type="subcellular location">
    <subcellularLocation>
        <location evidence="3">Endoplasmic reticulum membrane</location>
        <topology evidence="3">Multi-pass membrane protein</topology>
    </subcellularLocation>
    <subcellularLocation>
        <location evidence="2">Mitochondrion outer membrane</location>
    </subcellularLocation>
</comment>
<evidence type="ECO:0000256" key="12">
    <source>
        <dbReference type="ARBA" id="ARBA00023128"/>
    </source>
</evidence>
<keyword evidence="7 17" id="KW-0812">Transmembrane</keyword>
<keyword evidence="13 17" id="KW-0472">Membrane</keyword>
<organism evidence="18 19">
    <name type="scientific">Ridgeia piscesae</name>
    <name type="common">Tubeworm</name>
    <dbReference type="NCBI Taxonomy" id="27915"/>
    <lineage>
        <taxon>Eukaryota</taxon>
        <taxon>Metazoa</taxon>
        <taxon>Spiralia</taxon>
        <taxon>Lophotrochozoa</taxon>
        <taxon>Annelida</taxon>
        <taxon>Polychaeta</taxon>
        <taxon>Sedentaria</taxon>
        <taxon>Canalipalpata</taxon>
        <taxon>Sabellida</taxon>
        <taxon>Siboglinidae</taxon>
        <taxon>Ridgeia</taxon>
    </lineage>
</organism>
<keyword evidence="9" id="KW-0256">Endoplasmic reticulum</keyword>
<evidence type="ECO:0000313" key="19">
    <source>
        <dbReference type="Proteomes" id="UP001209878"/>
    </source>
</evidence>
<dbReference type="InterPro" id="IPR001129">
    <property type="entry name" value="Membr-assoc_MAPEG"/>
</dbReference>
<evidence type="ECO:0000256" key="11">
    <source>
        <dbReference type="ARBA" id="ARBA00022990"/>
    </source>
</evidence>
<evidence type="ECO:0000256" key="14">
    <source>
        <dbReference type="ARBA" id="ARBA00038540"/>
    </source>
</evidence>
<evidence type="ECO:0000256" key="4">
    <source>
        <dbReference type="ARBA" id="ARBA00010459"/>
    </source>
</evidence>
<evidence type="ECO:0000313" key="18">
    <source>
        <dbReference type="EMBL" id="KAK2183097.1"/>
    </source>
</evidence>
<evidence type="ECO:0000256" key="2">
    <source>
        <dbReference type="ARBA" id="ARBA00004294"/>
    </source>
</evidence>
<evidence type="ECO:0000256" key="6">
    <source>
        <dbReference type="ARBA" id="ARBA00022679"/>
    </source>
</evidence>
<feature type="transmembrane region" description="Helical" evidence="17">
    <location>
        <begin position="12"/>
        <end position="38"/>
    </location>
</feature>
<dbReference type="InterPro" id="IPR040162">
    <property type="entry name" value="MGST1-like"/>
</dbReference>
<feature type="transmembrane region" description="Helical" evidence="17">
    <location>
        <begin position="286"/>
        <end position="309"/>
    </location>
</feature>